<keyword evidence="1" id="KW-0732">Signal</keyword>
<feature type="compositionally biased region" description="Low complexity" evidence="2">
    <location>
        <begin position="1"/>
        <end position="19"/>
    </location>
</feature>
<dbReference type="Proteomes" id="UP001282474">
    <property type="component" value="Unassembled WGS sequence"/>
</dbReference>
<evidence type="ECO:0000259" key="4">
    <source>
        <dbReference type="Pfam" id="PF11611"/>
    </source>
</evidence>
<organism evidence="5 6">
    <name type="scientific">Streptomyces caniscabiei</name>
    <dbReference type="NCBI Taxonomy" id="2746961"/>
    <lineage>
        <taxon>Bacteria</taxon>
        <taxon>Bacillati</taxon>
        <taxon>Actinomycetota</taxon>
        <taxon>Actinomycetes</taxon>
        <taxon>Kitasatosporales</taxon>
        <taxon>Streptomycetaceae</taxon>
        <taxon>Streptomyces</taxon>
    </lineage>
</organism>
<name>A0ABU4MIH8_9ACTN</name>
<feature type="compositionally biased region" description="Basic and acidic residues" evidence="2">
    <location>
        <begin position="83"/>
        <end position="94"/>
    </location>
</feature>
<evidence type="ECO:0000256" key="2">
    <source>
        <dbReference type="SAM" id="MobiDB-lite"/>
    </source>
</evidence>
<feature type="transmembrane region" description="Helical" evidence="3">
    <location>
        <begin position="43"/>
        <end position="68"/>
    </location>
</feature>
<evidence type="ECO:0000313" key="5">
    <source>
        <dbReference type="EMBL" id="MDX3037278.1"/>
    </source>
</evidence>
<comment type="caution">
    <text evidence="5">The sequence shown here is derived from an EMBL/GenBank/DDBJ whole genome shotgun (WGS) entry which is preliminary data.</text>
</comment>
<gene>
    <name evidence="5" type="ORF">PV383_08860</name>
</gene>
<sequence length="221" mass="23390">MNQQHPQQPGWGQPQQQYPQQPPHPQQPGWGAPPPPPPKKTPIGMIVGLGCLGVVVLFVIIGAIGAVAGSDSSKGTSVAVDNDANKETEKKDDAPAAEEEPAEDPAQEEEAAPESPIKIVAKKTAFNASILADGSNYTSVKVTITNNSDEQISINVLYFEITDSKGTKHDAELGVDENQIDTVDLAPGENVSGSITSKGKFTPTHVTYTQFLEDPVRVAVS</sequence>
<dbReference type="InterPro" id="IPR029051">
    <property type="entry name" value="DUF4352"/>
</dbReference>
<keyword evidence="3" id="KW-0812">Transmembrane</keyword>
<dbReference type="Gene3D" id="2.60.40.1240">
    <property type="match status" value="1"/>
</dbReference>
<keyword evidence="3" id="KW-0472">Membrane</keyword>
<feature type="compositionally biased region" description="Pro residues" evidence="2">
    <location>
        <begin position="20"/>
        <end position="40"/>
    </location>
</feature>
<evidence type="ECO:0000256" key="3">
    <source>
        <dbReference type="SAM" id="Phobius"/>
    </source>
</evidence>
<dbReference type="RefSeq" id="WP_193383396.1">
    <property type="nucleotide sequence ID" value="NZ_JABXWI010000001.1"/>
</dbReference>
<dbReference type="Pfam" id="PF11611">
    <property type="entry name" value="DUF4352"/>
    <property type="match status" value="1"/>
</dbReference>
<evidence type="ECO:0000256" key="1">
    <source>
        <dbReference type="ARBA" id="ARBA00022729"/>
    </source>
</evidence>
<feature type="compositionally biased region" description="Acidic residues" evidence="2">
    <location>
        <begin position="95"/>
        <end position="112"/>
    </location>
</feature>
<keyword evidence="3" id="KW-1133">Transmembrane helix</keyword>
<feature type="region of interest" description="Disordered" evidence="2">
    <location>
        <begin position="69"/>
        <end position="116"/>
    </location>
</feature>
<dbReference type="SUPFAM" id="SSF81995">
    <property type="entry name" value="beta-sandwich domain of Sec23/24"/>
    <property type="match status" value="1"/>
</dbReference>
<feature type="domain" description="DUF4352" evidence="4">
    <location>
        <begin position="132"/>
        <end position="196"/>
    </location>
</feature>
<reference evidence="5 6" key="1">
    <citation type="journal article" date="2023" name="Microb. Genom.">
        <title>Mesoterricola silvestris gen. nov., sp. nov., Mesoterricola sediminis sp. nov., Geothrix oryzae sp. nov., Geothrix edaphica sp. nov., Geothrix rubra sp. nov., and Geothrix limicola sp. nov., six novel members of Acidobacteriota isolated from soils.</title>
        <authorList>
            <person name="Weisberg A.J."/>
            <person name="Pearce E."/>
            <person name="Kramer C.G."/>
            <person name="Chang J.H."/>
            <person name="Clarke C.R."/>
        </authorList>
    </citation>
    <scope>NUCLEOTIDE SEQUENCE [LARGE SCALE GENOMIC DNA]</scope>
    <source>
        <strain evidence="5 6">NE20-4-1</strain>
    </source>
</reference>
<evidence type="ECO:0000313" key="6">
    <source>
        <dbReference type="Proteomes" id="UP001282474"/>
    </source>
</evidence>
<accession>A0ABU4MIH8</accession>
<dbReference type="InterPro" id="IPR029050">
    <property type="entry name" value="Immunoprotect_excell_Ig-like"/>
</dbReference>
<keyword evidence="6" id="KW-1185">Reference proteome</keyword>
<dbReference type="EMBL" id="JARAWJ010000005">
    <property type="protein sequence ID" value="MDX3037278.1"/>
    <property type="molecule type" value="Genomic_DNA"/>
</dbReference>
<protein>
    <submittedName>
        <fullName evidence="5">DUF4352 domain-containing protein</fullName>
    </submittedName>
</protein>
<feature type="region of interest" description="Disordered" evidence="2">
    <location>
        <begin position="1"/>
        <end position="41"/>
    </location>
</feature>
<proteinExistence type="predicted"/>